<evidence type="ECO:0000256" key="1">
    <source>
        <dbReference type="SAM" id="MobiDB-lite"/>
    </source>
</evidence>
<proteinExistence type="predicted"/>
<dbReference type="EMBL" id="JAIWQS010000005">
    <property type="protein sequence ID" value="KAJ8764539.1"/>
    <property type="molecule type" value="Genomic_DNA"/>
</dbReference>
<reference evidence="2 3" key="1">
    <citation type="submission" date="2021-09" db="EMBL/GenBank/DDBJ databases">
        <title>Genomic insights and catalytic innovation underlie evolution of tropane alkaloids biosynthesis.</title>
        <authorList>
            <person name="Wang Y.-J."/>
            <person name="Tian T."/>
            <person name="Huang J.-P."/>
            <person name="Huang S.-X."/>
        </authorList>
    </citation>
    <scope>NUCLEOTIDE SEQUENCE [LARGE SCALE GENOMIC DNA]</scope>
    <source>
        <strain evidence="2">KIB-2018</strain>
        <tissue evidence="2">Leaf</tissue>
    </source>
</reference>
<dbReference type="PANTHER" id="PTHR33070">
    <property type="entry name" value="OS06G0725500 PROTEIN"/>
    <property type="match status" value="1"/>
</dbReference>
<feature type="compositionally biased region" description="Polar residues" evidence="1">
    <location>
        <begin position="11"/>
        <end position="21"/>
    </location>
</feature>
<name>A0AAV8TEB6_9ROSI</name>
<dbReference type="InterPro" id="IPR004320">
    <property type="entry name" value="BPS1_pln"/>
</dbReference>
<comment type="caution">
    <text evidence="2">The sequence shown here is derived from an EMBL/GenBank/DDBJ whole genome shotgun (WGS) entry which is preliminary data.</text>
</comment>
<protein>
    <recommendedName>
        <fullName evidence="4">DUF241 domain protein</fullName>
    </recommendedName>
</protein>
<evidence type="ECO:0000313" key="2">
    <source>
        <dbReference type="EMBL" id="KAJ8764539.1"/>
    </source>
</evidence>
<dbReference type="GO" id="GO:0048367">
    <property type="term" value="P:shoot system development"/>
    <property type="evidence" value="ECO:0007669"/>
    <property type="project" value="InterPro"/>
</dbReference>
<dbReference type="Proteomes" id="UP001159364">
    <property type="component" value="Linkage Group LG05"/>
</dbReference>
<evidence type="ECO:0000313" key="3">
    <source>
        <dbReference type="Proteomes" id="UP001159364"/>
    </source>
</evidence>
<dbReference type="Pfam" id="PF03087">
    <property type="entry name" value="BPS1"/>
    <property type="match status" value="1"/>
</dbReference>
<accession>A0AAV8TEB6</accession>
<sequence>MATGYHVRSISLPSRSHPSTTKVEEELNKLRTWEASSTSGSICIDLAGIADLCSSLDDLLNLTSTREVISRHRHEKCLNELLDQYVRLLDICSIARDVTSQFKEQIRALQSAFRRRKRDSCIKSNSDSYTCFRKKMNKEAKKLIASLKHINNKLGVSALSEQHKHFSTTIQMLREANMANTSVLESVLLSLSAPVLKSKQTRWSLVSKLLHKGVISSAEKQGSLDELESLHATLSKGFGFEKMKFMLEKLEALEMQMEAIGNGLEGAFRSLIKTRTSMLNVFSQ</sequence>
<evidence type="ECO:0008006" key="4">
    <source>
        <dbReference type="Google" id="ProtNLM"/>
    </source>
</evidence>
<gene>
    <name evidence="2" type="ORF">K2173_006279</name>
</gene>
<feature type="region of interest" description="Disordered" evidence="1">
    <location>
        <begin position="1"/>
        <end position="21"/>
    </location>
</feature>
<keyword evidence="3" id="KW-1185">Reference proteome</keyword>
<dbReference type="PANTHER" id="PTHR33070:SF109">
    <property type="entry name" value="DOMAIN PROTEIN, PUTATIVE (DUF241)-RELATED"/>
    <property type="match status" value="1"/>
</dbReference>
<dbReference type="AlphaFoldDB" id="A0AAV8TEB6"/>
<organism evidence="2 3">
    <name type="scientific">Erythroxylum novogranatense</name>
    <dbReference type="NCBI Taxonomy" id="1862640"/>
    <lineage>
        <taxon>Eukaryota</taxon>
        <taxon>Viridiplantae</taxon>
        <taxon>Streptophyta</taxon>
        <taxon>Embryophyta</taxon>
        <taxon>Tracheophyta</taxon>
        <taxon>Spermatophyta</taxon>
        <taxon>Magnoliopsida</taxon>
        <taxon>eudicotyledons</taxon>
        <taxon>Gunneridae</taxon>
        <taxon>Pentapetalae</taxon>
        <taxon>rosids</taxon>
        <taxon>fabids</taxon>
        <taxon>Malpighiales</taxon>
        <taxon>Erythroxylaceae</taxon>
        <taxon>Erythroxylum</taxon>
    </lineage>
</organism>
<dbReference type="GO" id="GO:0048364">
    <property type="term" value="P:root development"/>
    <property type="evidence" value="ECO:0007669"/>
    <property type="project" value="InterPro"/>
</dbReference>